<dbReference type="EMBL" id="WOWB01000001">
    <property type="protein sequence ID" value="NLV05711.1"/>
    <property type="molecule type" value="Genomic_DNA"/>
</dbReference>
<name>A0A0N0U9K6_9EURY</name>
<dbReference type="InterPro" id="IPR055736">
    <property type="entry name" value="DUF7312"/>
</dbReference>
<dbReference type="PATRIC" id="fig|1705562.3.peg.2628"/>
<gene>
    <name evidence="3" type="ORF">AMS69_07780</name>
    <name evidence="4" type="ORF">GOC83_06115</name>
</gene>
<dbReference type="Proteomes" id="UP000610611">
    <property type="component" value="Unassembled WGS sequence"/>
</dbReference>
<proteinExistence type="predicted"/>
<evidence type="ECO:0000259" key="2">
    <source>
        <dbReference type="Pfam" id="PF23994"/>
    </source>
</evidence>
<dbReference type="STRING" id="1705562.AMS69_07780"/>
<feature type="transmembrane region" description="Helical" evidence="1">
    <location>
        <begin position="97"/>
        <end position="116"/>
    </location>
</feature>
<evidence type="ECO:0000313" key="5">
    <source>
        <dbReference type="Proteomes" id="UP000037729"/>
    </source>
</evidence>
<dbReference type="Proteomes" id="UP000037729">
    <property type="component" value="Unassembled WGS sequence"/>
</dbReference>
<dbReference type="EMBL" id="LIUF01000002">
    <property type="protein sequence ID" value="KOX93810.1"/>
    <property type="molecule type" value="Genomic_DNA"/>
</dbReference>
<keyword evidence="1" id="KW-0812">Transmembrane</keyword>
<organism evidence="3 5">
    <name type="scientific">Haloarcula rubripromontorii</name>
    <dbReference type="NCBI Taxonomy" id="1705562"/>
    <lineage>
        <taxon>Archaea</taxon>
        <taxon>Methanobacteriati</taxon>
        <taxon>Methanobacteriota</taxon>
        <taxon>Stenosarchaea group</taxon>
        <taxon>Halobacteria</taxon>
        <taxon>Halobacteriales</taxon>
        <taxon>Haloarculaceae</taxon>
        <taxon>Haloarcula</taxon>
    </lineage>
</organism>
<sequence>MDDDGAARDDAAATGDTFTEEYELATEADVIQVEDDPDGDAADDVEGAVAGSLAPDLEVTPDAPKPENVVFVALGVCIAILALGRMFLGAEMYTPSVLGGVVLSVALGTAVLYGFFVRTSDA</sequence>
<evidence type="ECO:0000313" key="3">
    <source>
        <dbReference type="EMBL" id="KOX93810.1"/>
    </source>
</evidence>
<dbReference type="AlphaFoldDB" id="A0A0N0U9K6"/>
<feature type="domain" description="DUF7312" evidence="2">
    <location>
        <begin position="36"/>
        <end position="84"/>
    </location>
</feature>
<evidence type="ECO:0000313" key="4">
    <source>
        <dbReference type="EMBL" id="NLV05711.1"/>
    </source>
</evidence>
<feature type="transmembrane region" description="Helical" evidence="1">
    <location>
        <begin position="69"/>
        <end position="88"/>
    </location>
</feature>
<reference evidence="4" key="2">
    <citation type="submission" date="2019-12" db="EMBL/GenBank/DDBJ databases">
        <title>The whole-genome sequencing of Haloarcula japonica strain pws8.</title>
        <authorList>
            <person name="Verma D.K."/>
            <person name="Gopal K."/>
            <person name="Prasad E.S."/>
        </authorList>
    </citation>
    <scope>NUCLEOTIDE SEQUENCE</scope>
    <source>
        <strain evidence="4">Pws8</strain>
    </source>
</reference>
<protein>
    <recommendedName>
        <fullName evidence="2">DUF7312 domain-containing protein</fullName>
    </recommendedName>
</protein>
<keyword evidence="1" id="KW-1133">Transmembrane helix</keyword>
<evidence type="ECO:0000256" key="1">
    <source>
        <dbReference type="SAM" id="Phobius"/>
    </source>
</evidence>
<accession>A0A0N0U9K6</accession>
<dbReference type="Pfam" id="PF23994">
    <property type="entry name" value="DUF7312"/>
    <property type="match status" value="1"/>
</dbReference>
<keyword evidence="5" id="KW-1185">Reference proteome</keyword>
<reference evidence="3 5" key="1">
    <citation type="submission" date="2015-08" db="EMBL/GenBank/DDBJ databases">
        <title>Genomes of Isolates from Cabo Rojo, PR.</title>
        <authorList>
            <person name="Sanchez-Nieves R.L."/>
            <person name="Montalvo-Rodriguez R."/>
        </authorList>
    </citation>
    <scope>NUCLEOTIDE SEQUENCE [LARGE SCALE GENOMIC DNA]</scope>
    <source>
        <strain evidence="3 5">SL3</strain>
    </source>
</reference>
<comment type="caution">
    <text evidence="3">The sequence shown here is derived from an EMBL/GenBank/DDBJ whole genome shotgun (WGS) entry which is preliminary data.</text>
</comment>
<dbReference type="OrthoDB" id="222484at2157"/>
<dbReference type="RefSeq" id="WP_053967494.1">
    <property type="nucleotide sequence ID" value="NZ_JAWJXX010000016.1"/>
</dbReference>
<keyword evidence="1" id="KW-0472">Membrane</keyword>